<accession>A0A916JJV2</accession>
<comment type="subunit">
    <text evidence="5">Forms a complex with TatA.</text>
</comment>
<organism evidence="6 7">
    <name type="scientific">Parvicella tangerina</name>
    <dbReference type="NCBI Taxonomy" id="2829795"/>
    <lineage>
        <taxon>Bacteria</taxon>
        <taxon>Pseudomonadati</taxon>
        <taxon>Bacteroidota</taxon>
        <taxon>Flavobacteriia</taxon>
        <taxon>Flavobacteriales</taxon>
        <taxon>Parvicellaceae</taxon>
        <taxon>Parvicella</taxon>
    </lineage>
</organism>
<evidence type="ECO:0000256" key="1">
    <source>
        <dbReference type="ARBA" id="ARBA00004141"/>
    </source>
</evidence>
<comment type="similarity">
    <text evidence="5">Belongs to the TatC family.</text>
</comment>
<reference evidence="6" key="1">
    <citation type="submission" date="2021-04" db="EMBL/GenBank/DDBJ databases">
        <authorList>
            <person name="Rodrigo-Torres L."/>
            <person name="Arahal R. D."/>
            <person name="Lucena T."/>
        </authorList>
    </citation>
    <scope>NUCLEOTIDE SEQUENCE</scope>
    <source>
        <strain evidence="6">AS29M-1</strain>
    </source>
</reference>
<keyword evidence="5" id="KW-0811">Translocation</keyword>
<gene>
    <name evidence="6" type="primary">tatC2</name>
    <name evidence="5" type="synonym">tatC</name>
    <name evidence="6" type="ORF">CRYO30217_00511</name>
</gene>
<keyword evidence="3 5" id="KW-1133">Transmembrane helix</keyword>
<feature type="transmembrane region" description="Helical" evidence="5">
    <location>
        <begin position="87"/>
        <end position="106"/>
    </location>
</feature>
<evidence type="ECO:0000256" key="4">
    <source>
        <dbReference type="ARBA" id="ARBA00023136"/>
    </source>
</evidence>
<dbReference type="AlphaFoldDB" id="A0A916JJV2"/>
<dbReference type="GO" id="GO:0065002">
    <property type="term" value="P:intracellular protein transmembrane transport"/>
    <property type="evidence" value="ECO:0007669"/>
    <property type="project" value="TreeGrafter"/>
</dbReference>
<comment type="function">
    <text evidence="5">Part of the twin-arginine translocation (Tat) system that transports large folded proteins containing a characteristic twin-arginine motif in their signal peptide across membranes.</text>
</comment>
<name>A0A916JJV2_9FLAO</name>
<evidence type="ECO:0000256" key="3">
    <source>
        <dbReference type="ARBA" id="ARBA00022989"/>
    </source>
</evidence>
<keyword evidence="4 5" id="KW-0472">Membrane</keyword>
<comment type="caution">
    <text evidence="5">Lacks conserved residue(s) required for the propagation of feature annotation.</text>
</comment>
<protein>
    <recommendedName>
        <fullName evidence="5">Sec-independent protein translocase protein TatC</fullName>
    </recommendedName>
</protein>
<dbReference type="NCBIfam" id="TIGR00945">
    <property type="entry name" value="tatC"/>
    <property type="match status" value="1"/>
</dbReference>
<dbReference type="PRINTS" id="PR01840">
    <property type="entry name" value="TATCFAMILY"/>
</dbReference>
<evidence type="ECO:0000313" key="7">
    <source>
        <dbReference type="Proteomes" id="UP000683507"/>
    </source>
</evidence>
<dbReference type="GO" id="GO:0009977">
    <property type="term" value="F:proton motive force dependent protein transmembrane transporter activity"/>
    <property type="evidence" value="ECO:0007669"/>
    <property type="project" value="TreeGrafter"/>
</dbReference>
<dbReference type="EMBL" id="OU015584">
    <property type="protein sequence ID" value="CAG5077901.1"/>
    <property type="molecule type" value="Genomic_DNA"/>
</dbReference>
<evidence type="ECO:0000313" key="6">
    <source>
        <dbReference type="EMBL" id="CAG5077901.1"/>
    </source>
</evidence>
<feature type="transmembrane region" description="Helical" evidence="5">
    <location>
        <begin position="171"/>
        <end position="197"/>
    </location>
</feature>
<keyword evidence="5" id="KW-0653">Protein transport</keyword>
<feature type="transmembrane region" description="Helical" evidence="5">
    <location>
        <begin position="127"/>
        <end position="151"/>
    </location>
</feature>
<proteinExistence type="inferred from homology"/>
<dbReference type="GO" id="GO:0033281">
    <property type="term" value="C:TAT protein transport complex"/>
    <property type="evidence" value="ECO:0007669"/>
    <property type="project" value="UniProtKB-UniRule"/>
</dbReference>
<dbReference type="Proteomes" id="UP000683507">
    <property type="component" value="Chromosome"/>
</dbReference>
<comment type="subcellular location">
    <subcellularLocation>
        <location evidence="5">Cell membrane</location>
        <topology evidence="5">Multi-pass membrane protein</topology>
    </subcellularLocation>
    <subcellularLocation>
        <location evidence="1">Membrane</location>
        <topology evidence="1">Multi-pass membrane protein</topology>
    </subcellularLocation>
</comment>
<dbReference type="PANTHER" id="PTHR30371">
    <property type="entry name" value="SEC-INDEPENDENT PROTEIN TRANSLOCASE PROTEIN TATC"/>
    <property type="match status" value="1"/>
</dbReference>
<evidence type="ECO:0000256" key="5">
    <source>
        <dbReference type="HAMAP-Rule" id="MF_00902"/>
    </source>
</evidence>
<keyword evidence="5" id="KW-1003">Cell membrane</keyword>
<dbReference type="HAMAP" id="MF_00902">
    <property type="entry name" value="TatC"/>
    <property type="match status" value="1"/>
</dbReference>
<dbReference type="Pfam" id="PF00902">
    <property type="entry name" value="TatC"/>
    <property type="match status" value="1"/>
</dbReference>
<dbReference type="InterPro" id="IPR002033">
    <property type="entry name" value="TatC"/>
</dbReference>
<keyword evidence="2 5" id="KW-0812">Transmembrane</keyword>
<dbReference type="PANTHER" id="PTHR30371:SF0">
    <property type="entry name" value="SEC-INDEPENDENT PROTEIN TRANSLOCASE PROTEIN TATC, CHLOROPLASTIC-RELATED"/>
    <property type="match status" value="1"/>
</dbReference>
<dbReference type="KEGG" id="ptan:CRYO30217_00511"/>
<dbReference type="GO" id="GO:0043953">
    <property type="term" value="P:protein transport by the Tat complex"/>
    <property type="evidence" value="ECO:0007669"/>
    <property type="project" value="UniProtKB-UniRule"/>
</dbReference>
<keyword evidence="7" id="KW-1185">Reference proteome</keyword>
<evidence type="ECO:0000256" key="2">
    <source>
        <dbReference type="ARBA" id="ARBA00022692"/>
    </source>
</evidence>
<sequence length="262" mass="29376">MSFLGHLEELRWRLVKSVAAILVVAIVLFIFRKEVVDTVFMSMKEVNFPTYNFFCWLSHTVGAGDELCANKISINTQSISPTGQFSVSMYFSFIGGFIVMFPFVFYQIWSFIRPALKETEFKVAKGSVFWASILFLLGVAFGYFVVSPLAVQFFGSFHVSDGVTNNFTINSYLSLITTTTLFSGLFFELPMVIMILTKLGLVSSGFLKKYRKHALVIVLIVSAVITPPDVISQVLVAIPVMLLYEIGIVVAKRIENTRKSYG</sequence>
<feature type="transmembrane region" description="Helical" evidence="5">
    <location>
        <begin position="12"/>
        <end position="31"/>
    </location>
</feature>
<keyword evidence="5" id="KW-0813">Transport</keyword>